<sequence>MRFYTFISNIVGASAYSLFNPHCPRRSDTGPRPPPPPTGEASTAHPATQSPYPVDATTTASAAQPAAATTTSPGDGGATDNLKPDHAEDQPASLAGANHAEFNNVAPRRKKQLAKLCDCSVGVTIGWLNPWKQQGPDDIDGTQGCLSWIEVVR</sequence>
<evidence type="ECO:0000256" key="1">
    <source>
        <dbReference type="SAM" id="MobiDB-lite"/>
    </source>
</evidence>
<dbReference type="AlphaFoldDB" id="A0A7J6PD49"/>
<gene>
    <name evidence="2" type="ORF">FOZ62_028408</name>
</gene>
<feature type="region of interest" description="Disordered" evidence="1">
    <location>
        <begin position="22"/>
        <end position="100"/>
    </location>
</feature>
<organism evidence="2 3">
    <name type="scientific">Perkinsus olseni</name>
    <name type="common">Perkinsus atlanticus</name>
    <dbReference type="NCBI Taxonomy" id="32597"/>
    <lineage>
        <taxon>Eukaryota</taxon>
        <taxon>Sar</taxon>
        <taxon>Alveolata</taxon>
        <taxon>Perkinsozoa</taxon>
        <taxon>Perkinsea</taxon>
        <taxon>Perkinsida</taxon>
        <taxon>Perkinsidae</taxon>
        <taxon>Perkinsus</taxon>
    </lineage>
</organism>
<feature type="compositionally biased region" description="Low complexity" evidence="1">
    <location>
        <begin position="56"/>
        <end position="73"/>
    </location>
</feature>
<evidence type="ECO:0000313" key="3">
    <source>
        <dbReference type="Proteomes" id="UP000574390"/>
    </source>
</evidence>
<protein>
    <submittedName>
        <fullName evidence="2">Uncharacterized protein</fullName>
    </submittedName>
</protein>
<name>A0A7J6PD49_PEROL</name>
<evidence type="ECO:0000313" key="2">
    <source>
        <dbReference type="EMBL" id="KAF4693291.1"/>
    </source>
</evidence>
<proteinExistence type="predicted"/>
<dbReference type="Proteomes" id="UP000574390">
    <property type="component" value="Unassembled WGS sequence"/>
</dbReference>
<dbReference type="EMBL" id="JABANM010036065">
    <property type="protein sequence ID" value="KAF4693291.1"/>
    <property type="molecule type" value="Genomic_DNA"/>
</dbReference>
<reference evidence="2 3" key="1">
    <citation type="submission" date="2020-04" db="EMBL/GenBank/DDBJ databases">
        <title>Perkinsus olseni comparative genomics.</title>
        <authorList>
            <person name="Bogema D.R."/>
        </authorList>
    </citation>
    <scope>NUCLEOTIDE SEQUENCE [LARGE SCALE GENOMIC DNA]</scope>
    <source>
        <strain evidence="2">ATCC PRA-205</strain>
    </source>
</reference>
<comment type="caution">
    <text evidence="2">The sequence shown here is derived from an EMBL/GenBank/DDBJ whole genome shotgun (WGS) entry which is preliminary data.</text>
</comment>
<accession>A0A7J6PD49</accession>